<protein>
    <submittedName>
        <fullName evidence="11">Oar protein</fullName>
    </submittedName>
</protein>
<evidence type="ECO:0000256" key="6">
    <source>
        <dbReference type="ARBA" id="ARBA00023237"/>
    </source>
</evidence>
<feature type="chain" id="PRO_5005789669" evidence="8">
    <location>
        <begin position="31"/>
        <end position="1038"/>
    </location>
</feature>
<evidence type="ECO:0000313" key="12">
    <source>
        <dbReference type="Proteomes" id="UP000057938"/>
    </source>
</evidence>
<name>A0A0M3TAR4_9SPHN</name>
<keyword evidence="6 7" id="KW-0998">Cell outer membrane</keyword>
<evidence type="ECO:0000256" key="1">
    <source>
        <dbReference type="ARBA" id="ARBA00004571"/>
    </source>
</evidence>
<dbReference type="InterPro" id="IPR012910">
    <property type="entry name" value="Plug_dom"/>
</dbReference>
<proteinExistence type="inferred from homology"/>
<dbReference type="GO" id="GO:0015344">
    <property type="term" value="F:siderophore uptake transmembrane transporter activity"/>
    <property type="evidence" value="ECO:0007669"/>
    <property type="project" value="TreeGrafter"/>
</dbReference>
<evidence type="ECO:0000256" key="5">
    <source>
        <dbReference type="ARBA" id="ARBA00023136"/>
    </source>
</evidence>
<sequence>MLATGSALQAVALLGAGVAAGTVAIAPAAAQDYTSGAISGQVTDESGAPISGATVTVTSNDTGVSRTTTSAANGSFRIAALPVGNYDIVVDAGGYDNFTGSGVAILGSQTATVEIPMTQTGSAIVVTGSRIIRDFSGTTTGLNVDVEELAKTVPVSRDLTSVMLLAPGTTKGDSAFGNLASIGGSSVAENAYYLNGLNITNFDNYLGSARVPFEFYRSIEVKSGGYPAEFGRATGGIVNAVTKSGGNEFTAALHLNWEPDFLKSEGKNLTSCSYVDSTDPTLGVNCSNSTYRAADEADSYSAVAELGGPIIKDRLFFYGLVEFRESESTTINLNSGLAIHDKQNDPFWGIKLDAYPIDGHHLEFTMFDTTRTTRRDYYSYSIENGQGLAGSVQDFNFGGRSYVAKYTGNLTDFLTVSGAYGKMKDNFENVGVAGDAALPAVRNFGSSVFLSDGTEVPYLGFTNGQASASTSSPYKTEREFYRADVDLYFQAFGEHHLRVGFDQEDNTLQEAAVRTGGQYLLDRGILTQEAFSAGYGNAGLYYQLLTPTILQINYFNSSGQFKARNRAFYAQDEWTPIEGLTLSLGVRRDDFIVKKADGSDYVTQKDNWAPRLGLTFDVFPEMNGQFKAFYGQYYLPFASNTAFRQVGSEIYVRERFYYDGFDGDGIPVLTGQFTGSASYQGNCPIDLTTYAFSTGTYCNVTGNGEVAPSTALIDANLKATKQTEWILGYEQDIGQFRAGISYIHRELNRTAEDVAIDEAVNKYCVDQGITGCSSTWTGFHQYVITNPGSDMTVALDGLDGRVVTFSAEDLGYPKAKRTYDAVEFTFERPFDGVWTMGGSYTWSKSKGNSEGFVQSDFGQDDAGITQDFDQPGFTDGAYGYLPNDRRHRFKFWGAYKFDNKFTVGLNGSVSSPRSLSCFGYDPRANFLTPNDPYSAFGNAYGAASHFCDGELSPRGTAQKSDWVSNFDLKFAYEVPIGGERGLTLRADVFNLFNSQAVQARNEIGDFDNGTDYIPAPSYGLPATYQTPRYVRLGLDIEF</sequence>
<evidence type="ECO:0000313" key="11">
    <source>
        <dbReference type="EMBL" id="ALE17226.1"/>
    </source>
</evidence>
<dbReference type="PANTHER" id="PTHR30069:SF46">
    <property type="entry name" value="OAR PROTEIN"/>
    <property type="match status" value="1"/>
</dbReference>
<dbReference type="Gene3D" id="2.60.40.1120">
    <property type="entry name" value="Carboxypeptidase-like, regulatory domain"/>
    <property type="match status" value="1"/>
</dbReference>
<dbReference type="InterPro" id="IPR037066">
    <property type="entry name" value="Plug_dom_sf"/>
</dbReference>
<evidence type="ECO:0000256" key="3">
    <source>
        <dbReference type="ARBA" id="ARBA00022452"/>
    </source>
</evidence>
<dbReference type="STRING" id="361183.AMC99_01938"/>
<dbReference type="Gene3D" id="2.170.130.10">
    <property type="entry name" value="TonB-dependent receptor, plug domain"/>
    <property type="match status" value="1"/>
</dbReference>
<keyword evidence="5 7" id="KW-0472">Membrane</keyword>
<dbReference type="GO" id="GO:0009279">
    <property type="term" value="C:cell outer membrane"/>
    <property type="evidence" value="ECO:0007669"/>
    <property type="project" value="UniProtKB-SubCell"/>
</dbReference>
<dbReference type="Pfam" id="PF07715">
    <property type="entry name" value="Plug"/>
    <property type="match status" value="1"/>
</dbReference>
<dbReference type="SUPFAM" id="SSF49464">
    <property type="entry name" value="Carboxypeptidase regulatory domain-like"/>
    <property type="match status" value="1"/>
</dbReference>
<comment type="subcellular location">
    <subcellularLocation>
        <location evidence="1 7">Cell outer membrane</location>
        <topology evidence="1 7">Multi-pass membrane protein</topology>
    </subcellularLocation>
</comment>
<feature type="signal peptide" evidence="8">
    <location>
        <begin position="1"/>
        <end position="30"/>
    </location>
</feature>
<dbReference type="PROSITE" id="PS52016">
    <property type="entry name" value="TONB_DEPENDENT_REC_3"/>
    <property type="match status" value="1"/>
</dbReference>
<feature type="domain" description="TonB-dependent transporter Oar-like beta-barrel" evidence="10">
    <location>
        <begin position="601"/>
        <end position="896"/>
    </location>
</feature>
<evidence type="ECO:0000259" key="9">
    <source>
        <dbReference type="Pfam" id="PF07715"/>
    </source>
</evidence>
<keyword evidence="12" id="KW-1185">Reference proteome</keyword>
<feature type="domain" description="TonB-dependent receptor plug" evidence="9">
    <location>
        <begin position="144"/>
        <end position="236"/>
    </location>
</feature>
<dbReference type="InterPro" id="IPR036942">
    <property type="entry name" value="Beta-barrel_TonB_sf"/>
</dbReference>
<dbReference type="Pfam" id="PF25183">
    <property type="entry name" value="OMP_b-brl_4"/>
    <property type="match status" value="2"/>
</dbReference>
<dbReference type="SUPFAM" id="SSF56935">
    <property type="entry name" value="Porins"/>
    <property type="match status" value="1"/>
</dbReference>
<evidence type="ECO:0000259" key="10">
    <source>
        <dbReference type="Pfam" id="PF25183"/>
    </source>
</evidence>
<dbReference type="RefSeq" id="WP_061925935.1">
    <property type="nucleotide sequence ID" value="NZ_CP012669.1"/>
</dbReference>
<dbReference type="PATRIC" id="fig|361183.4.peg.1909"/>
<keyword evidence="8" id="KW-0732">Signal</keyword>
<dbReference type="Proteomes" id="UP000057938">
    <property type="component" value="Chromosome"/>
</dbReference>
<keyword evidence="3 7" id="KW-1134">Transmembrane beta strand</keyword>
<dbReference type="EMBL" id="CP012669">
    <property type="protein sequence ID" value="ALE17226.1"/>
    <property type="molecule type" value="Genomic_DNA"/>
</dbReference>
<dbReference type="InterPro" id="IPR057601">
    <property type="entry name" value="Oar-like_b-barrel"/>
</dbReference>
<dbReference type="Gene3D" id="2.40.170.20">
    <property type="entry name" value="TonB-dependent receptor, beta-barrel domain"/>
    <property type="match status" value="1"/>
</dbReference>
<dbReference type="InterPro" id="IPR039426">
    <property type="entry name" value="TonB-dep_rcpt-like"/>
</dbReference>
<accession>A0A0M3TAR4</accession>
<keyword evidence="2 7" id="KW-0813">Transport</keyword>
<evidence type="ECO:0000256" key="4">
    <source>
        <dbReference type="ARBA" id="ARBA00022692"/>
    </source>
</evidence>
<evidence type="ECO:0000256" key="2">
    <source>
        <dbReference type="ARBA" id="ARBA00022448"/>
    </source>
</evidence>
<comment type="similarity">
    <text evidence="7">Belongs to the TonB-dependent receptor family.</text>
</comment>
<feature type="domain" description="TonB-dependent transporter Oar-like beta-barrel" evidence="10">
    <location>
        <begin position="341"/>
        <end position="587"/>
    </location>
</feature>
<dbReference type="PANTHER" id="PTHR30069">
    <property type="entry name" value="TONB-DEPENDENT OUTER MEMBRANE RECEPTOR"/>
    <property type="match status" value="1"/>
</dbReference>
<dbReference type="InterPro" id="IPR008969">
    <property type="entry name" value="CarboxyPept-like_regulatory"/>
</dbReference>
<dbReference type="Pfam" id="PF13620">
    <property type="entry name" value="CarboxypepD_reg"/>
    <property type="match status" value="1"/>
</dbReference>
<keyword evidence="4 7" id="KW-0812">Transmembrane</keyword>
<organism evidence="11 12">
    <name type="scientific">Altererythrobacter epoxidivorans</name>
    <dbReference type="NCBI Taxonomy" id="361183"/>
    <lineage>
        <taxon>Bacteria</taxon>
        <taxon>Pseudomonadati</taxon>
        <taxon>Pseudomonadota</taxon>
        <taxon>Alphaproteobacteria</taxon>
        <taxon>Sphingomonadales</taxon>
        <taxon>Erythrobacteraceae</taxon>
        <taxon>Altererythrobacter</taxon>
    </lineage>
</organism>
<gene>
    <name evidence="11" type="ORF">AMC99_01938</name>
</gene>
<dbReference type="KEGG" id="aep:AMC99_01938"/>
<evidence type="ECO:0000256" key="8">
    <source>
        <dbReference type="SAM" id="SignalP"/>
    </source>
</evidence>
<dbReference type="AlphaFoldDB" id="A0A0M3TAR4"/>
<reference evidence="11 12" key="1">
    <citation type="submission" date="2015-09" db="EMBL/GenBank/DDBJ databases">
        <title>Complete genome sequence of a benzo[a]pyrene-degrading bacterium Altererythrobacter epoxidivorans CGMCC 1.7731T.</title>
        <authorList>
            <person name="Li Z."/>
            <person name="Cheng H."/>
            <person name="Huo Y."/>
            <person name="Xu X."/>
        </authorList>
    </citation>
    <scope>NUCLEOTIDE SEQUENCE [LARGE SCALE GENOMIC DNA]</scope>
    <source>
        <strain evidence="11 12">CGMCC 1.7731</strain>
    </source>
</reference>
<evidence type="ECO:0000256" key="7">
    <source>
        <dbReference type="PROSITE-ProRule" id="PRU01360"/>
    </source>
</evidence>
<dbReference type="GO" id="GO:0044718">
    <property type="term" value="P:siderophore transmembrane transport"/>
    <property type="evidence" value="ECO:0007669"/>
    <property type="project" value="TreeGrafter"/>
</dbReference>